<accession>A0A1L2CV48</accession>
<dbReference type="Proteomes" id="UP000223891">
    <property type="component" value="Segment"/>
</dbReference>
<keyword evidence="2" id="KW-1185">Reference proteome</keyword>
<proteinExistence type="predicted"/>
<organism evidence="1 2">
    <name type="scientific">Pectobacterium phage vB_PcaM_CBB</name>
    <dbReference type="NCBI Taxonomy" id="2772511"/>
    <lineage>
        <taxon>Viruses</taxon>
        <taxon>Duplodnaviria</taxon>
        <taxon>Heunggongvirae</taxon>
        <taxon>Uroviricota</taxon>
        <taxon>Caudoviricetes</taxon>
        <taxon>Mimasvirus</taxon>
        <taxon>Mimasvirus CBB</taxon>
    </lineage>
</organism>
<reference evidence="2" key="1">
    <citation type="submission" date="2016-01" db="EMBL/GenBank/DDBJ databases">
        <title>Isolation and Characterization of Enterobacteria phage CBB.</title>
        <authorList>
            <person name="Buttimer C.T.H."/>
            <person name="Hendrix H."/>
            <person name="Alexandre H."/>
            <person name="O'Mahony J."/>
            <person name="Lavigne R."/>
            <person name="Coffey A."/>
        </authorList>
    </citation>
    <scope>NUCLEOTIDE SEQUENCE [LARGE SCALE GENOMIC DNA]</scope>
</reference>
<sequence>MRYNQLQEAIIKVPPEILNKVNMYVSSYLYFKIKQYLDRLDLFLPPNMNPEEKEKIIQDGKNTLAKLHSKYGAKNISAQTANNLLGKSIDIPFDVEKFFSELNYKGVNPGLVSLLKNRLKLSLLMVQSQQGIAGSKEQSGDYSYLVTVVVGGIGPRPSFLETANDIMSTTYHELQHIVQAMAIKNISQNDKQLHRNAGYSDRDSGDLEDYYTSGIEYTPQLGNVIDSVNLEIEKSVLKDELNPDKNKAISDAIHTVVQKSADSRMFLTHLYRKKPELYKKAMSAIYKYVSPMYDEFKENGIDYAFTELEPEELEANVDVMLSVYKMMYKKDGFKTEAFGRSMDNITQVNVEHLTWGEKVDWTIKLTKNSIQKDGYYVNIYSSEPEYQEMEKLNSKEVLNLFGIISTNTWYDASDIIDDIEFITGQRKEVTKESVRDIIQSLEKDANHTDVPFEITGDNTFNAMGHSFSVEKTEDSQDKVDINMDGDKKTFYVWTLKQFLIAFQMLIRFYSNYPDEVSQILDKDTLYVEVMASLRRL</sequence>
<dbReference type="EMBL" id="KU574722">
    <property type="protein sequence ID" value="AMM43884.1"/>
    <property type="molecule type" value="Genomic_DNA"/>
</dbReference>
<evidence type="ECO:0000313" key="1">
    <source>
        <dbReference type="EMBL" id="AMM43884.1"/>
    </source>
</evidence>
<name>A0A1L2CV48_9CAUD</name>
<gene>
    <name evidence="1" type="ORF">CBB_321</name>
</gene>
<evidence type="ECO:0000313" key="2">
    <source>
        <dbReference type="Proteomes" id="UP000223891"/>
    </source>
</evidence>
<protein>
    <submittedName>
        <fullName evidence="1">Structural protein</fullName>
    </submittedName>
</protein>